<organism evidence="2 3">
    <name type="scientific">Paenibacillus cellulosilyticus</name>
    <dbReference type="NCBI Taxonomy" id="375489"/>
    <lineage>
        <taxon>Bacteria</taxon>
        <taxon>Bacillati</taxon>
        <taxon>Bacillota</taxon>
        <taxon>Bacilli</taxon>
        <taxon>Bacillales</taxon>
        <taxon>Paenibacillaceae</taxon>
        <taxon>Paenibacillus</taxon>
    </lineage>
</organism>
<feature type="region of interest" description="Disordered" evidence="1">
    <location>
        <begin position="1"/>
        <end position="23"/>
    </location>
</feature>
<proteinExistence type="predicted"/>
<dbReference type="Pfam" id="PF19767">
    <property type="entry name" value="DUF6254"/>
    <property type="match status" value="1"/>
</dbReference>
<dbReference type="RefSeq" id="WP_110045178.1">
    <property type="nucleotide sequence ID" value="NZ_CP054612.1"/>
</dbReference>
<evidence type="ECO:0000256" key="1">
    <source>
        <dbReference type="SAM" id="MobiDB-lite"/>
    </source>
</evidence>
<reference evidence="2 3" key="1">
    <citation type="submission" date="2018-05" db="EMBL/GenBank/DDBJ databases">
        <title>Genomic Encyclopedia of Type Strains, Phase III (KMG-III): the genomes of soil and plant-associated and newly described type strains.</title>
        <authorList>
            <person name="Whitman W."/>
        </authorList>
    </citation>
    <scope>NUCLEOTIDE SEQUENCE [LARGE SCALE GENOMIC DNA]</scope>
    <source>
        <strain evidence="2 3">CECT 5696</strain>
    </source>
</reference>
<dbReference type="InterPro" id="IPR046221">
    <property type="entry name" value="DUF6254"/>
</dbReference>
<protein>
    <submittedName>
        <fullName evidence="2">Uncharacterized protein</fullName>
    </submittedName>
</protein>
<evidence type="ECO:0000313" key="3">
    <source>
        <dbReference type="Proteomes" id="UP000246635"/>
    </source>
</evidence>
<sequence length="62" mass="6972">MTTSKNRRLNAWHQRKHNQQPHGKIKSFAELAEEPGTLTAANATTAKAYEHAKQAIQQFPST</sequence>
<comment type="caution">
    <text evidence="2">The sequence shown here is derived from an EMBL/GenBank/DDBJ whole genome shotgun (WGS) entry which is preliminary data.</text>
</comment>
<keyword evidence="3" id="KW-1185">Reference proteome</keyword>
<dbReference type="Proteomes" id="UP000246635">
    <property type="component" value="Unassembled WGS sequence"/>
</dbReference>
<name>A0A2V2YQM8_9BACL</name>
<evidence type="ECO:0000313" key="2">
    <source>
        <dbReference type="EMBL" id="PWV99431.1"/>
    </source>
</evidence>
<accession>A0A2V2YQM8</accession>
<dbReference type="AlphaFoldDB" id="A0A2V2YQM8"/>
<gene>
    <name evidence="2" type="ORF">DFQ01_1146</name>
</gene>
<dbReference type="EMBL" id="QGTQ01000014">
    <property type="protein sequence ID" value="PWV99431.1"/>
    <property type="molecule type" value="Genomic_DNA"/>
</dbReference>
<dbReference type="OrthoDB" id="2666529at2"/>